<accession>A0ABY5AVH6</accession>
<dbReference type="CDD" id="cd00593">
    <property type="entry name" value="RIBOc"/>
    <property type="match status" value="1"/>
</dbReference>
<comment type="function">
    <text evidence="8">Digests double-stranded RNA. Involved in the processing of primary rRNA transcript to yield the immediate precursors to the large and small rRNAs (23S and 16S). Processes some mRNAs, and tRNAs when they are encoded in the rRNA operon. Processes pre-crRNA and tracrRNA of type II CRISPR loci if present in the organism.</text>
</comment>
<evidence type="ECO:0000256" key="7">
    <source>
        <dbReference type="ARBA" id="ARBA00022884"/>
    </source>
</evidence>
<dbReference type="EC" id="3.1.26.3" evidence="8"/>
<feature type="domain" description="RNase III" evidence="10">
    <location>
        <begin position="1"/>
        <end position="126"/>
    </location>
</feature>
<dbReference type="EMBL" id="CP098611">
    <property type="protein sequence ID" value="USR93050.1"/>
    <property type="molecule type" value="Genomic_DNA"/>
</dbReference>
<dbReference type="PANTHER" id="PTHR11207:SF0">
    <property type="entry name" value="RIBONUCLEASE 3"/>
    <property type="match status" value="1"/>
</dbReference>
<evidence type="ECO:0000313" key="12">
    <source>
        <dbReference type="Proteomes" id="UP001056708"/>
    </source>
</evidence>
<dbReference type="PROSITE" id="PS00517">
    <property type="entry name" value="RNASE_3_1"/>
    <property type="match status" value="1"/>
</dbReference>
<feature type="binding site" evidence="8">
    <location>
        <position position="39"/>
    </location>
    <ligand>
        <name>Mg(2+)</name>
        <dbReference type="ChEBI" id="CHEBI:18420"/>
    </ligand>
</feature>
<keyword evidence="8" id="KW-0699">rRNA-binding</keyword>
<dbReference type="PROSITE" id="PS50142">
    <property type="entry name" value="RNASE_3_2"/>
    <property type="match status" value="1"/>
</dbReference>
<keyword evidence="6 8" id="KW-0378">Hydrolase</keyword>
<dbReference type="GO" id="GO:0004525">
    <property type="term" value="F:ribonuclease III activity"/>
    <property type="evidence" value="ECO:0007669"/>
    <property type="project" value="UniProtKB-EC"/>
</dbReference>
<feature type="binding site" evidence="8">
    <location>
        <position position="115"/>
    </location>
    <ligand>
        <name>Mg(2+)</name>
        <dbReference type="ChEBI" id="CHEBI:18420"/>
    </ligand>
</feature>
<feature type="active site" evidence="8">
    <location>
        <position position="43"/>
    </location>
</feature>
<organism evidence="11 12">
    <name type="scientific">Phormidium yuhuli AB48</name>
    <dbReference type="NCBI Taxonomy" id="2940671"/>
    <lineage>
        <taxon>Bacteria</taxon>
        <taxon>Bacillati</taxon>
        <taxon>Cyanobacteriota</taxon>
        <taxon>Cyanophyceae</taxon>
        <taxon>Oscillatoriophycideae</taxon>
        <taxon>Oscillatoriales</taxon>
        <taxon>Oscillatoriaceae</taxon>
        <taxon>Phormidium</taxon>
        <taxon>Phormidium yuhuli</taxon>
    </lineage>
</organism>
<dbReference type="SUPFAM" id="SSF69065">
    <property type="entry name" value="RNase III domain-like"/>
    <property type="match status" value="1"/>
</dbReference>
<keyword evidence="4 8" id="KW-0540">Nuclease</keyword>
<dbReference type="InterPro" id="IPR036389">
    <property type="entry name" value="RNase_III_sf"/>
</dbReference>
<comment type="subcellular location">
    <subcellularLocation>
        <location evidence="8">Cytoplasm</location>
    </subcellularLocation>
</comment>
<dbReference type="SMART" id="SM00358">
    <property type="entry name" value="DSRM"/>
    <property type="match status" value="1"/>
</dbReference>
<name>A0ABY5AVH6_9CYAN</name>
<comment type="subunit">
    <text evidence="8">Homodimer.</text>
</comment>
<evidence type="ECO:0000256" key="2">
    <source>
        <dbReference type="ARBA" id="ARBA00010183"/>
    </source>
</evidence>
<feature type="active site" evidence="8">
    <location>
        <position position="115"/>
    </location>
</feature>
<dbReference type="Gene3D" id="1.10.1520.10">
    <property type="entry name" value="Ribonuclease III domain"/>
    <property type="match status" value="1"/>
</dbReference>
<evidence type="ECO:0000256" key="8">
    <source>
        <dbReference type="HAMAP-Rule" id="MF_00104"/>
    </source>
</evidence>
<keyword evidence="8" id="KW-0819">tRNA processing</keyword>
<evidence type="ECO:0000259" key="10">
    <source>
        <dbReference type="PROSITE" id="PS50142"/>
    </source>
</evidence>
<keyword evidence="5 8" id="KW-0255">Endonuclease</keyword>
<dbReference type="InterPro" id="IPR011907">
    <property type="entry name" value="RNase_III"/>
</dbReference>
<comment type="cofactor">
    <cofactor evidence="8">
        <name>Mg(2+)</name>
        <dbReference type="ChEBI" id="CHEBI:18420"/>
    </cofactor>
</comment>
<protein>
    <recommendedName>
        <fullName evidence="8">Ribonuclease 3</fullName>
        <ecNumber evidence="8">3.1.26.3</ecNumber>
    </recommendedName>
    <alternativeName>
        <fullName evidence="8">Ribonuclease III</fullName>
        <shortName evidence="8">RNase III</shortName>
    </alternativeName>
</protein>
<proteinExistence type="inferred from homology"/>
<dbReference type="SUPFAM" id="SSF54768">
    <property type="entry name" value="dsRNA-binding domain-like"/>
    <property type="match status" value="1"/>
</dbReference>
<keyword evidence="8" id="KW-0460">Magnesium</keyword>
<dbReference type="InterPro" id="IPR000999">
    <property type="entry name" value="RNase_III_dom"/>
</dbReference>
<evidence type="ECO:0000313" key="11">
    <source>
        <dbReference type="EMBL" id="USR93050.1"/>
    </source>
</evidence>
<dbReference type="CDD" id="cd10845">
    <property type="entry name" value="DSRM_RNAse_III_family"/>
    <property type="match status" value="1"/>
</dbReference>
<evidence type="ECO:0000256" key="3">
    <source>
        <dbReference type="ARBA" id="ARBA00022664"/>
    </source>
</evidence>
<dbReference type="SMART" id="SM00535">
    <property type="entry name" value="RIBOc"/>
    <property type="match status" value="1"/>
</dbReference>
<dbReference type="Pfam" id="PF00035">
    <property type="entry name" value="dsrm"/>
    <property type="match status" value="1"/>
</dbReference>
<keyword evidence="8" id="KW-0479">Metal-binding</keyword>
<evidence type="ECO:0000259" key="9">
    <source>
        <dbReference type="PROSITE" id="PS50137"/>
    </source>
</evidence>
<feature type="binding site" evidence="8">
    <location>
        <position position="112"/>
    </location>
    <ligand>
        <name>Mg(2+)</name>
        <dbReference type="ChEBI" id="CHEBI:18420"/>
    </ligand>
</feature>
<keyword evidence="8" id="KW-0698">rRNA processing</keyword>
<dbReference type="Pfam" id="PF14622">
    <property type="entry name" value="Ribonucleas_3_3"/>
    <property type="match status" value="1"/>
</dbReference>
<dbReference type="PROSITE" id="PS50137">
    <property type="entry name" value="DS_RBD"/>
    <property type="match status" value="1"/>
</dbReference>
<evidence type="ECO:0000256" key="5">
    <source>
        <dbReference type="ARBA" id="ARBA00022759"/>
    </source>
</evidence>
<keyword evidence="8" id="KW-0963">Cytoplasm</keyword>
<evidence type="ECO:0000256" key="4">
    <source>
        <dbReference type="ARBA" id="ARBA00022722"/>
    </source>
</evidence>
<dbReference type="HAMAP" id="MF_00104">
    <property type="entry name" value="RNase_III"/>
    <property type="match status" value="1"/>
</dbReference>
<dbReference type="RefSeq" id="WP_252665223.1">
    <property type="nucleotide sequence ID" value="NZ_CP098611.1"/>
</dbReference>
<dbReference type="NCBIfam" id="TIGR02191">
    <property type="entry name" value="RNaseIII"/>
    <property type="match status" value="1"/>
</dbReference>
<keyword evidence="12" id="KW-1185">Reference proteome</keyword>
<evidence type="ECO:0000256" key="1">
    <source>
        <dbReference type="ARBA" id="ARBA00000109"/>
    </source>
</evidence>
<comment type="similarity">
    <text evidence="2">Belongs to the ribonuclease III family.</text>
</comment>
<reference evidence="11" key="1">
    <citation type="submission" date="2022-06" db="EMBL/GenBank/DDBJ databases">
        <title>Genome sequence of Phormidium yuhuli AB48 isolated from an industrial photobioreactor environment.</title>
        <authorList>
            <person name="Qiu Y."/>
            <person name="Noonan A.J.C."/>
            <person name="Dofher K."/>
            <person name="Koch M."/>
            <person name="Kieft B."/>
            <person name="Lin X."/>
            <person name="Ziels R.M."/>
            <person name="Hallam S.J."/>
        </authorList>
    </citation>
    <scope>NUCLEOTIDE SEQUENCE</scope>
    <source>
        <strain evidence="11">AB48</strain>
    </source>
</reference>
<comment type="catalytic activity">
    <reaction evidence="1 8">
        <text>Endonucleolytic cleavage to 5'-phosphomonoester.</text>
        <dbReference type="EC" id="3.1.26.3"/>
    </reaction>
</comment>
<dbReference type="Gene3D" id="3.30.160.20">
    <property type="match status" value="1"/>
</dbReference>
<keyword evidence="3 8" id="KW-0507">mRNA processing</keyword>
<feature type="domain" description="DRBM" evidence="9">
    <location>
        <begin position="161"/>
        <end position="230"/>
    </location>
</feature>
<dbReference type="Proteomes" id="UP001056708">
    <property type="component" value="Chromosome"/>
</dbReference>
<gene>
    <name evidence="8 11" type="primary">rnc</name>
    <name evidence="11" type="ORF">NEA10_10165</name>
</gene>
<keyword evidence="7 8" id="KW-0694">RNA-binding</keyword>
<dbReference type="InterPro" id="IPR014720">
    <property type="entry name" value="dsRBD_dom"/>
</dbReference>
<dbReference type="PANTHER" id="PTHR11207">
    <property type="entry name" value="RIBONUCLEASE III"/>
    <property type="match status" value="1"/>
</dbReference>
<evidence type="ECO:0000256" key="6">
    <source>
        <dbReference type="ARBA" id="ARBA00022801"/>
    </source>
</evidence>
<sequence>MASVMGLTFKNSALLDQAFVHRSYANESPIPIEDNERLEFLGDAVLNFISGSFLYRMYPQFSEEKLTKLRSNLVDEPHLATLARELRLNERLQLGQGEQQGHGSDKDSILSDAFEAVIGAYFLDAGIEAVREFVEPLLSQAIAKMAAQQDLDKHLGDRITDAKSRLQEWMQRHHGKPPTYRLIEERGEPHNRIFVVQVWGQGKLLGTGIGSRKRAAEQEAAQEAIRHLQEAGLMSS</sequence>